<evidence type="ECO:0000256" key="2">
    <source>
        <dbReference type="ARBA" id="ARBA00023125"/>
    </source>
</evidence>
<dbReference type="PANTHER" id="PTHR47506:SF6">
    <property type="entry name" value="HTH-TYPE TRANSCRIPTIONAL REPRESSOR NEMR"/>
    <property type="match status" value="1"/>
</dbReference>
<dbReference type="RefSeq" id="WP_216938789.1">
    <property type="nucleotide sequence ID" value="NZ_CP077062.1"/>
</dbReference>
<dbReference type="Pfam" id="PF00440">
    <property type="entry name" value="TetR_N"/>
    <property type="match status" value="1"/>
</dbReference>
<evidence type="ECO:0000256" key="3">
    <source>
        <dbReference type="ARBA" id="ARBA00023163"/>
    </source>
</evidence>
<feature type="domain" description="HTH tetR-type" evidence="5">
    <location>
        <begin position="15"/>
        <end position="75"/>
    </location>
</feature>
<dbReference type="InterPro" id="IPR001647">
    <property type="entry name" value="HTH_TetR"/>
</dbReference>
<keyword evidence="3" id="KW-0804">Transcription</keyword>
<protein>
    <submittedName>
        <fullName evidence="6">TetR/AcrR family transcriptional regulator</fullName>
    </submittedName>
</protein>
<gene>
    <name evidence="6" type="ORF">KRR39_17670</name>
</gene>
<keyword evidence="1" id="KW-0805">Transcription regulation</keyword>
<dbReference type="Proteomes" id="UP000683575">
    <property type="component" value="Chromosome"/>
</dbReference>
<keyword evidence="7" id="KW-1185">Reference proteome</keyword>
<feature type="DNA-binding region" description="H-T-H motif" evidence="4">
    <location>
        <begin position="38"/>
        <end position="57"/>
    </location>
</feature>
<evidence type="ECO:0000256" key="1">
    <source>
        <dbReference type="ARBA" id="ARBA00023015"/>
    </source>
</evidence>
<keyword evidence="2 4" id="KW-0238">DNA-binding</keyword>
<accession>A0A975SXW0</accession>
<dbReference type="PROSITE" id="PS50977">
    <property type="entry name" value="HTH_TETR_2"/>
    <property type="match status" value="1"/>
</dbReference>
<reference evidence="6" key="1">
    <citation type="submission" date="2021-06" db="EMBL/GenBank/DDBJ databases">
        <title>Complete genome sequence of Nocardioides sp. G188.</title>
        <authorList>
            <person name="Im W.-T."/>
        </authorList>
    </citation>
    <scope>NUCLEOTIDE SEQUENCE</scope>
    <source>
        <strain evidence="6">G188</strain>
    </source>
</reference>
<dbReference type="KEGG" id="nps:KRR39_17670"/>
<dbReference type="AlphaFoldDB" id="A0A975SXW0"/>
<dbReference type="EMBL" id="CP077062">
    <property type="protein sequence ID" value="QWZ07278.1"/>
    <property type="molecule type" value="Genomic_DNA"/>
</dbReference>
<proteinExistence type="predicted"/>
<name>A0A975SXW0_9ACTN</name>
<dbReference type="PANTHER" id="PTHR47506">
    <property type="entry name" value="TRANSCRIPTIONAL REGULATORY PROTEIN"/>
    <property type="match status" value="1"/>
</dbReference>
<evidence type="ECO:0000259" key="5">
    <source>
        <dbReference type="PROSITE" id="PS50977"/>
    </source>
</evidence>
<dbReference type="GO" id="GO:0003677">
    <property type="term" value="F:DNA binding"/>
    <property type="evidence" value="ECO:0007669"/>
    <property type="project" value="UniProtKB-UniRule"/>
</dbReference>
<sequence>MTALPVATTVDDVTTPAGARLLDTASRLFYERGIRGVGVELIAEEAGTTKKTLYDRFGSKDGLVVLYLRRRAAHWQRRALAHLAEHPEPGPERILSVFDALEGWLDRQERGCAFVNAYAEVGGTDHPALPLIRAEKAWMRELFTVLAEEAGCPGSDRLGAQLHLLYEGAVVALTAGDEPDAVRHARAAAERLLRTD</sequence>
<evidence type="ECO:0000256" key="4">
    <source>
        <dbReference type="PROSITE-ProRule" id="PRU00335"/>
    </source>
</evidence>
<organism evidence="6 7">
    <name type="scientific">Nocardioides panacis</name>
    <dbReference type="NCBI Taxonomy" id="2849501"/>
    <lineage>
        <taxon>Bacteria</taxon>
        <taxon>Bacillati</taxon>
        <taxon>Actinomycetota</taxon>
        <taxon>Actinomycetes</taxon>
        <taxon>Propionibacteriales</taxon>
        <taxon>Nocardioidaceae</taxon>
        <taxon>Nocardioides</taxon>
    </lineage>
</organism>
<evidence type="ECO:0000313" key="7">
    <source>
        <dbReference type="Proteomes" id="UP000683575"/>
    </source>
</evidence>
<evidence type="ECO:0000313" key="6">
    <source>
        <dbReference type="EMBL" id="QWZ07278.1"/>
    </source>
</evidence>